<dbReference type="GO" id="GO:0016787">
    <property type="term" value="F:hydrolase activity"/>
    <property type="evidence" value="ECO:0007669"/>
    <property type="project" value="InterPro"/>
</dbReference>
<dbReference type="InterPro" id="IPR029052">
    <property type="entry name" value="Metallo-depent_PP-like"/>
</dbReference>
<dbReference type="EMBL" id="KY229235">
    <property type="protein sequence ID" value="AQQ75543.1"/>
    <property type="molecule type" value="Genomic_DNA"/>
</dbReference>
<evidence type="ECO:0000259" key="1">
    <source>
        <dbReference type="Pfam" id="PF00149"/>
    </source>
</evidence>
<dbReference type="SUPFAM" id="SSF56300">
    <property type="entry name" value="Metallo-dependent phosphatases"/>
    <property type="match status" value="1"/>
</dbReference>
<feature type="domain" description="Calcineurin-like phosphoesterase" evidence="1">
    <location>
        <begin position="8"/>
        <end position="213"/>
    </location>
</feature>
<dbReference type="InterPro" id="IPR004843">
    <property type="entry name" value="Calcineurin-like_PHP"/>
</dbReference>
<gene>
    <name evidence="2" type="ORF">JDFR1000234_68</name>
</gene>
<dbReference type="Gene3D" id="3.60.21.10">
    <property type="match status" value="1"/>
</dbReference>
<accession>A0A1S5Y390</accession>
<sequence length="264" mass="30924">MEEKHSFILLLSDTHIGRVTKSYDIFVFQKRMDTLRKELIKAKKQINRSFPLPDCHIFFLGDIIDNEANWKEHPFEVSLSVEEQIEIAKNEFAYFITGLRPYFKTVHVHAVMGNHGRVQGRARAPTTNWDYVLYKWLRDILEAEDVRFEIQDEWYGMANIGKFQVLYTHGDCVYSYHGIPVYGLVRRALMWKAGEIGENFSNVFIGHWHVPSYIVMNKLGLYINGTFLTDDPYSLKKGYAPDPAQWVIVTNREGKVAWHKLIYI</sequence>
<protein>
    <recommendedName>
        <fullName evidence="1">Calcineurin-like phosphoesterase domain-containing protein</fullName>
    </recommendedName>
</protein>
<dbReference type="Pfam" id="PF00149">
    <property type="entry name" value="Metallophos"/>
    <property type="match status" value="1"/>
</dbReference>
<reference evidence="2" key="1">
    <citation type="journal article" date="2017" name="MBio">
        <title>Viruses in the Oceanic Basement.</title>
        <authorList>
            <person name="Nigro O.D."/>
            <person name="Jungbluth S.P."/>
            <person name="Steward G.F."/>
            <person name="Rappe M.S."/>
        </authorList>
    </citation>
    <scope>NUCLEOTIDE SEQUENCE</scope>
    <source>
        <strain evidence="2">JdFR1000234</strain>
    </source>
</reference>
<organism evidence="2">
    <name type="scientific">uncultured archaeal virus</name>
    <dbReference type="NCBI Taxonomy" id="1960247"/>
    <lineage>
        <taxon>Viruses</taxon>
        <taxon>environmental samples</taxon>
    </lineage>
</organism>
<name>A0A1S5Y390_9VIRU</name>
<evidence type="ECO:0000313" key="2">
    <source>
        <dbReference type="EMBL" id="AQQ75543.1"/>
    </source>
</evidence>
<proteinExistence type="predicted"/>